<evidence type="ECO:0000313" key="6">
    <source>
        <dbReference type="EMBL" id="GAA1535994.1"/>
    </source>
</evidence>
<evidence type="ECO:0000256" key="4">
    <source>
        <dbReference type="ARBA" id="ARBA00023136"/>
    </source>
</evidence>
<organism evidence="6 7">
    <name type="scientific">Nocardioides humi</name>
    <dbReference type="NCBI Taxonomy" id="449461"/>
    <lineage>
        <taxon>Bacteria</taxon>
        <taxon>Bacillati</taxon>
        <taxon>Actinomycetota</taxon>
        <taxon>Actinomycetes</taxon>
        <taxon>Propionibacteriales</taxon>
        <taxon>Nocardioidaceae</taxon>
        <taxon>Nocardioides</taxon>
    </lineage>
</organism>
<accession>A0ABN2B8L1</accession>
<dbReference type="Pfam" id="PF04228">
    <property type="entry name" value="Zn_peptidase"/>
    <property type="match status" value="1"/>
</dbReference>
<evidence type="ECO:0000256" key="2">
    <source>
        <dbReference type="ARBA" id="ARBA00022692"/>
    </source>
</evidence>
<keyword evidence="2" id="KW-0812">Transmembrane</keyword>
<dbReference type="PANTHER" id="PTHR30168:SF0">
    <property type="entry name" value="INNER MEMBRANE PROTEIN"/>
    <property type="match status" value="1"/>
</dbReference>
<feature type="compositionally biased region" description="Gly residues" evidence="5">
    <location>
        <begin position="19"/>
        <end position="32"/>
    </location>
</feature>
<evidence type="ECO:0000256" key="1">
    <source>
        <dbReference type="ARBA" id="ARBA00004167"/>
    </source>
</evidence>
<dbReference type="PANTHER" id="PTHR30168">
    <property type="entry name" value="PUTATIVE MEMBRANE PROTEIN YPFJ"/>
    <property type="match status" value="1"/>
</dbReference>
<dbReference type="EMBL" id="BAAAOR010000030">
    <property type="protein sequence ID" value="GAA1535994.1"/>
    <property type="molecule type" value="Genomic_DNA"/>
</dbReference>
<keyword evidence="7" id="KW-1185">Reference proteome</keyword>
<proteinExistence type="predicted"/>
<sequence>MVRFNPKARLDQSRVRDAGSGGGGGAGGGLGGGGMRIPIPSGGLGKGGLGGVILIVLLVVLSQCMGLDLTGGGGGGLGSSSQVYSPTRLSDAQDGSGRYADCATGEDANNSQDCARVAIENSLTDYWGSELGGKFRPERAMVTFTGSVNTGCGSASSAVGPFYCPTDESIYLDTTFFDDVLEGQLGGPEGSFVEFYVLAHEYGHHISNLLGYMGQVRSQQTGPQSDGVRLELQADCYAGLWANHAATTEDASGEKLILDLTQDDINQAIDAAKAVGDDYIQKRSGGRVNEEAWTHGSSEQRKKWFMVGYQQGSLDACDTFAAPKV</sequence>
<feature type="compositionally biased region" description="Basic and acidic residues" evidence="5">
    <location>
        <begin position="8"/>
        <end position="17"/>
    </location>
</feature>
<gene>
    <name evidence="6" type="ORF">GCM10009788_43500</name>
</gene>
<comment type="caution">
    <text evidence="6">The sequence shown here is derived from an EMBL/GenBank/DDBJ whole genome shotgun (WGS) entry which is preliminary data.</text>
</comment>
<keyword evidence="4" id="KW-0472">Membrane</keyword>
<name>A0ABN2B8L1_9ACTN</name>
<protein>
    <submittedName>
        <fullName evidence="6">Neutral zinc metallopeptidase</fullName>
    </submittedName>
</protein>
<comment type="subcellular location">
    <subcellularLocation>
        <location evidence="1">Membrane</location>
        <topology evidence="1">Single-pass membrane protein</topology>
    </subcellularLocation>
</comment>
<dbReference type="InterPro" id="IPR007343">
    <property type="entry name" value="Uncharacterised_pept_Zn_put"/>
</dbReference>
<dbReference type="Proteomes" id="UP001500842">
    <property type="component" value="Unassembled WGS sequence"/>
</dbReference>
<keyword evidence="3" id="KW-1133">Transmembrane helix</keyword>
<reference evidence="6 7" key="1">
    <citation type="journal article" date="2019" name="Int. J. Syst. Evol. Microbiol.">
        <title>The Global Catalogue of Microorganisms (GCM) 10K type strain sequencing project: providing services to taxonomists for standard genome sequencing and annotation.</title>
        <authorList>
            <consortium name="The Broad Institute Genomics Platform"/>
            <consortium name="The Broad Institute Genome Sequencing Center for Infectious Disease"/>
            <person name="Wu L."/>
            <person name="Ma J."/>
        </authorList>
    </citation>
    <scope>NUCLEOTIDE SEQUENCE [LARGE SCALE GENOMIC DNA]</scope>
    <source>
        <strain evidence="6 7">JCM 14942</strain>
    </source>
</reference>
<evidence type="ECO:0000256" key="5">
    <source>
        <dbReference type="SAM" id="MobiDB-lite"/>
    </source>
</evidence>
<evidence type="ECO:0000256" key="3">
    <source>
        <dbReference type="ARBA" id="ARBA00022989"/>
    </source>
</evidence>
<feature type="region of interest" description="Disordered" evidence="5">
    <location>
        <begin position="1"/>
        <end position="32"/>
    </location>
</feature>
<evidence type="ECO:0000313" key="7">
    <source>
        <dbReference type="Proteomes" id="UP001500842"/>
    </source>
</evidence>